<dbReference type="EMBL" id="NAFL01000286">
    <property type="protein sequence ID" value="OSJ22128.1"/>
    <property type="molecule type" value="Genomic_DNA"/>
</dbReference>
<comment type="caution">
    <text evidence="1">The sequence shown here is derived from an EMBL/GenBank/DDBJ whole genome shotgun (WGS) entry which is preliminary data.</text>
</comment>
<evidence type="ECO:0000313" key="1">
    <source>
        <dbReference type="EMBL" id="OSJ22128.1"/>
    </source>
</evidence>
<name>A0A1Y2J7P5_BRAJP</name>
<dbReference type="RefSeq" id="WP_085405418.1">
    <property type="nucleotide sequence ID" value="NZ_NAFL01000286.1"/>
</dbReference>
<organism evidence="1 2">
    <name type="scientific">Bradyrhizobium japonicum</name>
    <dbReference type="NCBI Taxonomy" id="375"/>
    <lineage>
        <taxon>Bacteria</taxon>
        <taxon>Pseudomonadati</taxon>
        <taxon>Pseudomonadota</taxon>
        <taxon>Alphaproteobacteria</taxon>
        <taxon>Hyphomicrobiales</taxon>
        <taxon>Nitrobacteraceae</taxon>
        <taxon>Bradyrhizobium</taxon>
    </lineage>
</organism>
<proteinExistence type="predicted"/>
<sequence length="69" mass="7648">MITITVTSENSEQFTVRFQTRSAVGEDGSVTWQDSEVAHAAGKSQLYGIDENFRLIIESFKPDQPAGQQ</sequence>
<protein>
    <submittedName>
        <fullName evidence="1">Uncharacterized protein</fullName>
    </submittedName>
</protein>
<evidence type="ECO:0000313" key="2">
    <source>
        <dbReference type="Proteomes" id="UP000193335"/>
    </source>
</evidence>
<dbReference type="Proteomes" id="UP000193335">
    <property type="component" value="Unassembled WGS sequence"/>
</dbReference>
<gene>
    <name evidence="1" type="ORF">BSZ19_46925</name>
</gene>
<reference evidence="1 2" key="1">
    <citation type="submission" date="2017-03" db="EMBL/GenBank/DDBJ databases">
        <title>Whole genome sequences of fourteen strains of Bradyrhizobium canariense and one strain of Bradyrhizobium japonicum isolated from Lupinus (Papilionoideae: Genisteae) species in Algeria.</title>
        <authorList>
            <person name="Crovadore J."/>
            <person name="Chekireb D."/>
            <person name="Brachmann A."/>
            <person name="Chablais R."/>
            <person name="Cochard B."/>
            <person name="Lefort F."/>
        </authorList>
    </citation>
    <scope>NUCLEOTIDE SEQUENCE [LARGE SCALE GENOMIC DNA]</scope>
    <source>
        <strain evidence="1 2">UBMA197</strain>
    </source>
</reference>
<accession>A0A1Y2J7P5</accession>
<dbReference type="AlphaFoldDB" id="A0A1Y2J7P5"/>